<feature type="region of interest" description="Disordered" evidence="1">
    <location>
        <begin position="1"/>
        <end position="72"/>
    </location>
</feature>
<accession>A0AAE1H410</accession>
<dbReference type="Proteomes" id="UP001219518">
    <property type="component" value="Unassembled WGS sequence"/>
</dbReference>
<evidence type="ECO:0000313" key="3">
    <source>
        <dbReference type="Proteomes" id="UP001219518"/>
    </source>
</evidence>
<dbReference type="EMBL" id="JAHWGI010000382">
    <property type="protein sequence ID" value="KAK3914500.1"/>
    <property type="molecule type" value="Genomic_DNA"/>
</dbReference>
<protein>
    <submittedName>
        <fullName evidence="2">SCAN domain-containing protein 3</fullName>
    </submittedName>
</protein>
<keyword evidence="3" id="KW-1185">Reference proteome</keyword>
<organism evidence="2 3">
    <name type="scientific">Frankliniella fusca</name>
    <dbReference type="NCBI Taxonomy" id="407009"/>
    <lineage>
        <taxon>Eukaryota</taxon>
        <taxon>Metazoa</taxon>
        <taxon>Ecdysozoa</taxon>
        <taxon>Arthropoda</taxon>
        <taxon>Hexapoda</taxon>
        <taxon>Insecta</taxon>
        <taxon>Pterygota</taxon>
        <taxon>Neoptera</taxon>
        <taxon>Paraneoptera</taxon>
        <taxon>Thysanoptera</taxon>
        <taxon>Terebrantia</taxon>
        <taxon>Thripoidea</taxon>
        <taxon>Thripidae</taxon>
        <taxon>Frankliniella</taxon>
    </lineage>
</organism>
<proteinExistence type="predicted"/>
<feature type="region of interest" description="Disordered" evidence="1">
    <location>
        <begin position="85"/>
        <end position="113"/>
    </location>
</feature>
<evidence type="ECO:0000313" key="2">
    <source>
        <dbReference type="EMBL" id="KAK3914500.1"/>
    </source>
</evidence>
<reference evidence="2" key="2">
    <citation type="journal article" date="2023" name="BMC Genomics">
        <title>Pest status, molecular evolution, and epigenetic factors derived from the genome assembly of Frankliniella fusca, a thysanopteran phytovirus vector.</title>
        <authorList>
            <person name="Catto M.A."/>
            <person name="Labadie P.E."/>
            <person name="Jacobson A.L."/>
            <person name="Kennedy G.G."/>
            <person name="Srinivasan R."/>
            <person name="Hunt B.G."/>
        </authorList>
    </citation>
    <scope>NUCLEOTIDE SEQUENCE</scope>
    <source>
        <strain evidence="2">PL_HMW_Pooled</strain>
    </source>
</reference>
<sequence>MGSPPTPRSLSRPRSTTSTPRSPSTPRSTTSTPRSTTSTPRSAPQTRAEKPSPFGVRPSARGPQQPPIATSTPAPRVHFQLVSTPEVPDTPVSGLDFEGFSPPPQDQLEAGPSPKCVTCDKSCADVCKTCRRPLHADCGADGCCPLCRRSTDITSQRGGAVTGLQRQADRMLRASKNKFPPAKIGDNVTVPVPDVDRGRGDPRNVLCVVLEVTTDGFYRVGNGDGVLETLLARNMFTVSKEPFLTVEDVPRDSTLKLRRLVTLQSKTGGQGLTKCNCTQRCTTDRCGCRRGGLLCNSKCHNSLPCSNKGDAAPPKPASHKSKLHE</sequence>
<dbReference type="AlphaFoldDB" id="A0AAE1H410"/>
<gene>
    <name evidence="2" type="ORF">KUF71_023901</name>
</gene>
<feature type="compositionally biased region" description="Low complexity" evidence="1">
    <location>
        <begin position="8"/>
        <end position="46"/>
    </location>
</feature>
<comment type="caution">
    <text evidence="2">The sequence shown here is derived from an EMBL/GenBank/DDBJ whole genome shotgun (WGS) entry which is preliminary data.</text>
</comment>
<name>A0AAE1H410_9NEOP</name>
<evidence type="ECO:0000256" key="1">
    <source>
        <dbReference type="SAM" id="MobiDB-lite"/>
    </source>
</evidence>
<reference evidence="2" key="1">
    <citation type="submission" date="2021-07" db="EMBL/GenBank/DDBJ databases">
        <authorList>
            <person name="Catto M.A."/>
            <person name="Jacobson A."/>
            <person name="Kennedy G."/>
            <person name="Labadie P."/>
            <person name="Hunt B.G."/>
            <person name="Srinivasan R."/>
        </authorList>
    </citation>
    <scope>NUCLEOTIDE SEQUENCE</scope>
    <source>
        <strain evidence="2">PL_HMW_Pooled</strain>
        <tissue evidence="2">Head</tissue>
    </source>
</reference>